<reference evidence="3" key="1">
    <citation type="journal article" date="2013" name="Nat. Biotechnol.">
        <title>Draft genome sequence of chickpea (Cicer arietinum) provides a resource for trait improvement.</title>
        <authorList>
            <person name="Varshney R.K."/>
            <person name="Song C."/>
            <person name="Saxena R.K."/>
            <person name="Azam S."/>
            <person name="Yu S."/>
            <person name="Sharpe A.G."/>
            <person name="Cannon S."/>
            <person name="Baek J."/>
            <person name="Rosen B.D."/>
            <person name="Tar'an B."/>
            <person name="Millan T."/>
            <person name="Zhang X."/>
            <person name="Ramsay L.D."/>
            <person name="Iwata A."/>
            <person name="Wang Y."/>
            <person name="Nelson W."/>
            <person name="Farmer A.D."/>
            <person name="Gaur P.M."/>
            <person name="Soderlund C."/>
            <person name="Penmetsa R.V."/>
            <person name="Xu C."/>
            <person name="Bharti A.K."/>
            <person name="He W."/>
            <person name="Winter P."/>
            <person name="Zhao S."/>
            <person name="Hane J.K."/>
            <person name="Carrasquilla-Garcia N."/>
            <person name="Condie J.A."/>
            <person name="Upadhyaya H.D."/>
            <person name="Luo M.C."/>
            <person name="Thudi M."/>
            <person name="Gowda C.L."/>
            <person name="Singh N.P."/>
            <person name="Lichtenzveig J."/>
            <person name="Gali K.K."/>
            <person name="Rubio J."/>
            <person name="Nadarajan N."/>
            <person name="Dolezel J."/>
            <person name="Bansal K.C."/>
            <person name="Xu X."/>
            <person name="Edwards D."/>
            <person name="Zhang G."/>
            <person name="Kahl G."/>
            <person name="Gil J."/>
            <person name="Singh K.B."/>
            <person name="Datta S.K."/>
            <person name="Jackson S.A."/>
            <person name="Wang J."/>
            <person name="Cook D.R."/>
        </authorList>
    </citation>
    <scope>NUCLEOTIDE SEQUENCE [LARGE SCALE GENOMIC DNA]</scope>
    <source>
        <strain evidence="3">cv. CDC Frontier</strain>
    </source>
</reference>
<name>A0A1S2YL39_CICAR</name>
<evidence type="ECO:0000256" key="1">
    <source>
        <dbReference type="SAM" id="Phobius"/>
    </source>
</evidence>
<dbReference type="OrthoDB" id="1435358at2759"/>
<accession>A0A1S2YL39</accession>
<dbReference type="RefSeq" id="XP_004506414.1">
    <property type="nucleotide sequence ID" value="XM_004506357.1"/>
</dbReference>
<keyword evidence="1" id="KW-0812">Transmembrane</keyword>
<dbReference type="Pfam" id="PF10551">
    <property type="entry name" value="MULE"/>
    <property type="match status" value="1"/>
</dbReference>
<feature type="domain" description="MULE transposase" evidence="2">
    <location>
        <begin position="70"/>
        <end position="114"/>
    </location>
</feature>
<proteinExistence type="predicted"/>
<reference evidence="4" key="2">
    <citation type="submission" date="2025-08" db="UniProtKB">
        <authorList>
            <consortium name="RefSeq"/>
        </authorList>
    </citation>
    <scope>IDENTIFICATION</scope>
    <source>
        <tissue evidence="4">Etiolated seedlings</tissue>
    </source>
</reference>
<dbReference type="STRING" id="3827.A0A1S2YL39"/>
<keyword evidence="1" id="KW-0472">Membrane</keyword>
<evidence type="ECO:0000259" key="2">
    <source>
        <dbReference type="Pfam" id="PF10551"/>
    </source>
</evidence>
<dbReference type="InterPro" id="IPR018289">
    <property type="entry name" value="MULE_transposase_dom"/>
</dbReference>
<sequence>MTNISQIYKRRRTYMKNLKIPIVDMQHLLKLLEAEKYACWSRIHKDSNVVRDMFWIHSDSITLLNMFPLVLIMDITYKTNKYKLPLFEIVGVTSTELTFNIAFAYMECERREIF</sequence>
<dbReference type="PANTHER" id="PTHR31569:SF4">
    <property type="entry name" value="SWIM-TYPE DOMAIN-CONTAINING PROTEIN"/>
    <property type="match status" value="1"/>
</dbReference>
<keyword evidence="1" id="KW-1133">Transmembrane helix</keyword>
<evidence type="ECO:0000313" key="4">
    <source>
        <dbReference type="RefSeq" id="XP_004506414.1"/>
    </source>
</evidence>
<dbReference type="Proteomes" id="UP000087171">
    <property type="component" value="Chromosome Ca6"/>
</dbReference>
<dbReference type="InterPro" id="IPR052579">
    <property type="entry name" value="Zinc_finger_SWIM"/>
</dbReference>
<keyword evidence="3" id="KW-1185">Reference proteome</keyword>
<feature type="transmembrane region" description="Helical" evidence="1">
    <location>
        <begin position="54"/>
        <end position="73"/>
    </location>
</feature>
<gene>
    <name evidence="4" type="primary">LOC101500365</name>
</gene>
<dbReference type="PANTHER" id="PTHR31569">
    <property type="entry name" value="SWIM-TYPE DOMAIN-CONTAINING PROTEIN"/>
    <property type="match status" value="1"/>
</dbReference>
<dbReference type="KEGG" id="cam:101500365"/>
<evidence type="ECO:0000313" key="3">
    <source>
        <dbReference type="Proteomes" id="UP000087171"/>
    </source>
</evidence>
<organism evidence="3 4">
    <name type="scientific">Cicer arietinum</name>
    <name type="common">Chickpea</name>
    <name type="synonym">Garbanzo</name>
    <dbReference type="NCBI Taxonomy" id="3827"/>
    <lineage>
        <taxon>Eukaryota</taxon>
        <taxon>Viridiplantae</taxon>
        <taxon>Streptophyta</taxon>
        <taxon>Embryophyta</taxon>
        <taxon>Tracheophyta</taxon>
        <taxon>Spermatophyta</taxon>
        <taxon>Magnoliopsida</taxon>
        <taxon>eudicotyledons</taxon>
        <taxon>Gunneridae</taxon>
        <taxon>Pentapetalae</taxon>
        <taxon>rosids</taxon>
        <taxon>fabids</taxon>
        <taxon>Fabales</taxon>
        <taxon>Fabaceae</taxon>
        <taxon>Papilionoideae</taxon>
        <taxon>50 kb inversion clade</taxon>
        <taxon>NPAAA clade</taxon>
        <taxon>Hologalegina</taxon>
        <taxon>IRL clade</taxon>
        <taxon>Cicereae</taxon>
        <taxon>Cicer</taxon>
    </lineage>
</organism>
<protein>
    <submittedName>
        <fullName evidence="4">Uncharacterized protein LOC101500365</fullName>
    </submittedName>
</protein>
<dbReference type="PaxDb" id="3827-XP_004506414.1"/>
<dbReference type="GeneID" id="101500365"/>
<dbReference type="AlphaFoldDB" id="A0A1S2YL39"/>